<gene>
    <name evidence="1" type="ORF">SAMN05444165_4491</name>
</gene>
<dbReference type="AlphaFoldDB" id="A0A1N6KS55"/>
<dbReference type="Gene3D" id="2.40.10.10">
    <property type="entry name" value="Trypsin-like serine proteases"/>
    <property type="match status" value="2"/>
</dbReference>
<name>A0A1N6KS55_9BURK</name>
<dbReference type="PANTHER" id="PTHR43019">
    <property type="entry name" value="SERINE ENDOPROTEASE DEGS"/>
    <property type="match status" value="1"/>
</dbReference>
<organism evidence="1 2">
    <name type="scientific">Paraburkholderia phenazinium</name>
    <dbReference type="NCBI Taxonomy" id="60549"/>
    <lineage>
        <taxon>Bacteria</taxon>
        <taxon>Pseudomonadati</taxon>
        <taxon>Pseudomonadota</taxon>
        <taxon>Betaproteobacteria</taxon>
        <taxon>Burkholderiales</taxon>
        <taxon>Burkholderiaceae</taxon>
        <taxon>Paraburkholderia</taxon>
    </lineage>
</organism>
<dbReference type="RefSeq" id="WP_074299280.1">
    <property type="nucleotide sequence ID" value="NZ_FSRU01000002.1"/>
</dbReference>
<dbReference type="Proteomes" id="UP000185151">
    <property type="component" value="Unassembled WGS sequence"/>
</dbReference>
<sequence>MSEGMFDPSALTIPGIDKERLIASMVRILPRTILVIDIASSSEEAQALARNEALPDGSECWYRFFTAEDMKKIDDPVFAMGMVRYEFAQLVRRNAVWPARIELDGGGSGFAISRDGYVLTNYHLVTSEVANHQREDGVEGVETPCKTLRAQIANRGANGEWEWRDAQGVWLVSNPPTARAVRKTGPHSAELREDTALLRIEPAPQAWLELSDRIMTPGAPVWMAGFPLRSARHEQKLSELNYTDADGSLRVSSGKVTAVEETDYFTTDLDGSMGNSGSPVFDADGQVVGMFSRATGDGPRNAFEYGYTPRVHVTAKLAASGLKLAAVLDRGITGSEDASLPVSNVRP</sequence>
<reference evidence="1 2" key="1">
    <citation type="submission" date="2016-11" db="EMBL/GenBank/DDBJ databases">
        <authorList>
            <person name="Jaros S."/>
            <person name="Januszkiewicz K."/>
            <person name="Wedrychowicz H."/>
        </authorList>
    </citation>
    <scope>NUCLEOTIDE SEQUENCE [LARGE SCALE GENOMIC DNA]</scope>
    <source>
        <strain evidence="1 2">GAS95</strain>
    </source>
</reference>
<dbReference type="InterPro" id="IPR009003">
    <property type="entry name" value="Peptidase_S1_PA"/>
</dbReference>
<dbReference type="SUPFAM" id="SSF50494">
    <property type="entry name" value="Trypsin-like serine proteases"/>
    <property type="match status" value="1"/>
</dbReference>
<dbReference type="InterPro" id="IPR043504">
    <property type="entry name" value="Peptidase_S1_PA_chymotrypsin"/>
</dbReference>
<proteinExistence type="predicted"/>
<dbReference type="Pfam" id="PF13365">
    <property type="entry name" value="Trypsin_2"/>
    <property type="match status" value="1"/>
</dbReference>
<evidence type="ECO:0000313" key="2">
    <source>
        <dbReference type="Proteomes" id="UP000185151"/>
    </source>
</evidence>
<dbReference type="EMBL" id="FSRU01000002">
    <property type="protein sequence ID" value="SIO59364.1"/>
    <property type="molecule type" value="Genomic_DNA"/>
</dbReference>
<evidence type="ECO:0000313" key="1">
    <source>
        <dbReference type="EMBL" id="SIO59364.1"/>
    </source>
</evidence>
<dbReference type="PANTHER" id="PTHR43019:SF23">
    <property type="entry name" value="PROTEASE DO-LIKE 5, CHLOROPLASTIC"/>
    <property type="match status" value="1"/>
</dbReference>
<protein>
    <submittedName>
        <fullName evidence="1">Trypsin-like peptidase domain-containing protein</fullName>
    </submittedName>
</protein>
<accession>A0A1N6KS55</accession>
<keyword evidence="2" id="KW-1185">Reference proteome</keyword>